<evidence type="ECO:0000313" key="3">
    <source>
        <dbReference type="Proteomes" id="UP000432015"/>
    </source>
</evidence>
<sequence length="350" mass="37778">MEFVGDGTALLTGSAYVRGWERCRSELAEDALVSDGSLAGLGQAESNNLLLMEGEPHQTLRRLVRSHLTKAHLDAVLVRLEAVADELLQTVLSDPEADLVTGLAEPLVLEAIMSVLGIPADRRARLGELTRKMLGLLEPDLPPDRRRVAVNAGMRATLLFERDAKAGRAAGFHAALEAAAEAGEIPVKTARSTPVVMLHGGYENPLNQLGCLVAWAVENPERFAGVAEDAPAVLVEEVLRVYSPVRLVARWAAADGEGFRRGQFAWVDLESANLDGDRFAQPHDLDFSRKRGHMSFGHGRHVCPGAALARLEGRALIAALRRIPPDVLGGFTATWRDGVVARGPLTIARR</sequence>
<dbReference type="AlphaFoldDB" id="A0A7K1L9B9"/>
<dbReference type="Proteomes" id="UP000432015">
    <property type="component" value="Unassembled WGS sequence"/>
</dbReference>
<evidence type="ECO:0000256" key="1">
    <source>
        <dbReference type="ARBA" id="ARBA00010617"/>
    </source>
</evidence>
<dbReference type="PRINTS" id="PR00359">
    <property type="entry name" value="BP450"/>
</dbReference>
<dbReference type="GO" id="GO:0016705">
    <property type="term" value="F:oxidoreductase activity, acting on paired donors, with incorporation or reduction of molecular oxygen"/>
    <property type="evidence" value="ECO:0007669"/>
    <property type="project" value="InterPro"/>
</dbReference>
<dbReference type="RefSeq" id="WP_156220086.1">
    <property type="nucleotide sequence ID" value="NZ_WOFH01000012.1"/>
</dbReference>
<gene>
    <name evidence="2" type="ORF">GNZ18_30660</name>
</gene>
<proteinExistence type="inferred from homology"/>
<dbReference type="GO" id="GO:0020037">
    <property type="term" value="F:heme binding"/>
    <property type="evidence" value="ECO:0007669"/>
    <property type="project" value="InterPro"/>
</dbReference>
<dbReference type="InterPro" id="IPR002397">
    <property type="entry name" value="Cyt_P450_B"/>
</dbReference>
<dbReference type="EMBL" id="WOFH01000012">
    <property type="protein sequence ID" value="MUN40933.1"/>
    <property type="molecule type" value="Genomic_DNA"/>
</dbReference>
<dbReference type="PANTHER" id="PTHR46696:SF1">
    <property type="entry name" value="CYTOCHROME P450 YJIB-RELATED"/>
    <property type="match status" value="1"/>
</dbReference>
<dbReference type="PROSITE" id="PS00086">
    <property type="entry name" value="CYTOCHROME_P450"/>
    <property type="match status" value="1"/>
</dbReference>
<name>A0A7K1L9B9_9ACTN</name>
<evidence type="ECO:0000313" key="2">
    <source>
        <dbReference type="EMBL" id="MUN40933.1"/>
    </source>
</evidence>
<dbReference type="GO" id="GO:0004497">
    <property type="term" value="F:monooxygenase activity"/>
    <property type="evidence" value="ECO:0007669"/>
    <property type="project" value="InterPro"/>
</dbReference>
<comment type="similarity">
    <text evidence="1">Belongs to the cytochrome P450 family.</text>
</comment>
<reference evidence="2 3" key="1">
    <citation type="submission" date="2019-11" db="EMBL/GenBank/DDBJ databases">
        <authorList>
            <person name="Cao P."/>
        </authorList>
    </citation>
    <scope>NUCLEOTIDE SEQUENCE [LARGE SCALE GENOMIC DNA]</scope>
    <source>
        <strain evidence="2 3">NEAU-AAG5</strain>
    </source>
</reference>
<dbReference type="GO" id="GO:0005506">
    <property type="term" value="F:iron ion binding"/>
    <property type="evidence" value="ECO:0007669"/>
    <property type="project" value="InterPro"/>
</dbReference>
<accession>A0A7K1L9B9</accession>
<organism evidence="2 3">
    <name type="scientific">Actinomadura litoris</name>
    <dbReference type="NCBI Taxonomy" id="2678616"/>
    <lineage>
        <taxon>Bacteria</taxon>
        <taxon>Bacillati</taxon>
        <taxon>Actinomycetota</taxon>
        <taxon>Actinomycetes</taxon>
        <taxon>Streptosporangiales</taxon>
        <taxon>Thermomonosporaceae</taxon>
        <taxon>Actinomadura</taxon>
    </lineage>
</organism>
<dbReference type="PANTHER" id="PTHR46696">
    <property type="entry name" value="P450, PUTATIVE (EUROFUNG)-RELATED"/>
    <property type="match status" value="1"/>
</dbReference>
<protein>
    <recommendedName>
        <fullName evidence="4">Cytochrome P450</fullName>
    </recommendedName>
</protein>
<keyword evidence="3" id="KW-1185">Reference proteome</keyword>
<dbReference type="Gene3D" id="1.10.630.10">
    <property type="entry name" value="Cytochrome P450"/>
    <property type="match status" value="1"/>
</dbReference>
<dbReference type="SUPFAM" id="SSF48264">
    <property type="entry name" value="Cytochrome P450"/>
    <property type="match status" value="1"/>
</dbReference>
<comment type="caution">
    <text evidence="2">The sequence shown here is derived from an EMBL/GenBank/DDBJ whole genome shotgun (WGS) entry which is preliminary data.</text>
</comment>
<dbReference type="InterPro" id="IPR036396">
    <property type="entry name" value="Cyt_P450_sf"/>
</dbReference>
<dbReference type="InterPro" id="IPR017972">
    <property type="entry name" value="Cyt_P450_CS"/>
</dbReference>
<evidence type="ECO:0008006" key="4">
    <source>
        <dbReference type="Google" id="ProtNLM"/>
    </source>
</evidence>